<name>W1NF57_AMBTC</name>
<organism evidence="2 3">
    <name type="scientific">Amborella trichopoda</name>
    <dbReference type="NCBI Taxonomy" id="13333"/>
    <lineage>
        <taxon>Eukaryota</taxon>
        <taxon>Viridiplantae</taxon>
        <taxon>Streptophyta</taxon>
        <taxon>Embryophyta</taxon>
        <taxon>Tracheophyta</taxon>
        <taxon>Spermatophyta</taxon>
        <taxon>Magnoliopsida</taxon>
        <taxon>Amborellales</taxon>
        <taxon>Amborellaceae</taxon>
        <taxon>Amborella</taxon>
    </lineage>
</organism>
<accession>W1NF57</accession>
<dbReference type="OMA" id="IFKFPAT"/>
<gene>
    <name evidence="2" type="ORF">AMTR_s00004p00269550</name>
</gene>
<dbReference type="Gene3D" id="2.60.40.1820">
    <property type="match status" value="1"/>
</dbReference>
<dbReference type="Pfam" id="PF03168">
    <property type="entry name" value="LEA_2"/>
    <property type="match status" value="1"/>
</dbReference>
<dbReference type="eggNOG" id="ENOG502S1F9">
    <property type="taxonomic scope" value="Eukaryota"/>
</dbReference>
<evidence type="ECO:0000259" key="1">
    <source>
        <dbReference type="Pfam" id="PF03168"/>
    </source>
</evidence>
<evidence type="ECO:0000313" key="3">
    <source>
        <dbReference type="Proteomes" id="UP000017836"/>
    </source>
</evidence>
<dbReference type="Proteomes" id="UP000017836">
    <property type="component" value="Unassembled WGS sequence"/>
</dbReference>
<dbReference type="EMBL" id="KI397628">
    <property type="protein sequence ID" value="ERM93770.1"/>
    <property type="molecule type" value="Genomic_DNA"/>
</dbReference>
<dbReference type="InterPro" id="IPR004864">
    <property type="entry name" value="LEA_2"/>
</dbReference>
<keyword evidence="3" id="KW-1185">Reference proteome</keyword>
<dbReference type="AlphaFoldDB" id="W1NF57"/>
<reference evidence="3" key="1">
    <citation type="journal article" date="2013" name="Science">
        <title>The Amborella genome and the evolution of flowering plants.</title>
        <authorList>
            <consortium name="Amborella Genome Project"/>
        </authorList>
    </citation>
    <scope>NUCLEOTIDE SEQUENCE [LARGE SCALE GENOMIC DNA]</scope>
</reference>
<sequence length="131" mass="13943">MVNLNVTLGLVLVIKNPNVASFKFSNSTAFAYYRGVEVAQSLDPEGRIAARGSHMLSTRVVIVADKLVTKPNFLSDILKGSLFFTSISEVSGKVGLFGIVEFQAKSSTSCDITVVLPAGPVNSTCNLAVKF</sequence>
<protein>
    <recommendedName>
        <fullName evidence="1">Late embryogenesis abundant protein LEA-2 subgroup domain-containing protein</fullName>
    </recommendedName>
</protein>
<dbReference type="Gramene" id="ERM93770">
    <property type="protein sequence ID" value="ERM93770"/>
    <property type="gene ID" value="AMTR_s00004p00269550"/>
</dbReference>
<evidence type="ECO:0000313" key="2">
    <source>
        <dbReference type="EMBL" id="ERM93770.1"/>
    </source>
</evidence>
<feature type="domain" description="Late embryogenesis abundant protein LEA-2 subgroup" evidence="1">
    <location>
        <begin position="14"/>
        <end position="78"/>
    </location>
</feature>
<proteinExistence type="predicted"/>
<dbReference type="HOGENOM" id="CLU_050605_4_1_1"/>